<evidence type="ECO:0000256" key="2">
    <source>
        <dbReference type="ARBA" id="ARBA00022908"/>
    </source>
</evidence>
<dbReference type="OrthoDB" id="6388170at2"/>
<organism evidence="6 7">
    <name type="scientific">Planktotalea frisia</name>
    <dbReference type="NCBI Taxonomy" id="696762"/>
    <lineage>
        <taxon>Bacteria</taxon>
        <taxon>Pseudomonadati</taxon>
        <taxon>Pseudomonadota</taxon>
        <taxon>Alphaproteobacteria</taxon>
        <taxon>Rhodobacterales</taxon>
        <taxon>Paracoccaceae</taxon>
        <taxon>Planktotalea</taxon>
    </lineage>
</organism>
<feature type="domain" description="Tyr recombinase" evidence="5">
    <location>
        <begin position="314"/>
        <end position="502"/>
    </location>
</feature>
<evidence type="ECO:0000256" key="1">
    <source>
        <dbReference type="ARBA" id="ARBA00008857"/>
    </source>
</evidence>
<keyword evidence="3" id="KW-0238">DNA-binding</keyword>
<accession>A0A1L9NZ00</accession>
<dbReference type="GO" id="GO:0006310">
    <property type="term" value="P:DNA recombination"/>
    <property type="evidence" value="ECO:0007669"/>
    <property type="project" value="UniProtKB-KW"/>
</dbReference>
<protein>
    <submittedName>
        <fullName evidence="6">Phage integrase family protein</fullName>
    </submittedName>
</protein>
<evidence type="ECO:0000313" key="7">
    <source>
        <dbReference type="Proteomes" id="UP000184514"/>
    </source>
</evidence>
<comment type="similarity">
    <text evidence="1">Belongs to the 'phage' integrase family.</text>
</comment>
<keyword evidence="7" id="KW-1185">Reference proteome</keyword>
<gene>
    <name evidence="6" type="ORF">PFRI_10740</name>
</gene>
<evidence type="ECO:0000256" key="4">
    <source>
        <dbReference type="ARBA" id="ARBA00023172"/>
    </source>
</evidence>
<dbReference type="Proteomes" id="UP000184514">
    <property type="component" value="Unassembled WGS sequence"/>
</dbReference>
<dbReference type="GO" id="GO:0015074">
    <property type="term" value="P:DNA integration"/>
    <property type="evidence" value="ECO:0007669"/>
    <property type="project" value="UniProtKB-KW"/>
</dbReference>
<dbReference type="InterPro" id="IPR002104">
    <property type="entry name" value="Integrase_catalytic"/>
</dbReference>
<dbReference type="EMBL" id="MLCB01000091">
    <property type="protein sequence ID" value="OJI94525.1"/>
    <property type="molecule type" value="Genomic_DNA"/>
</dbReference>
<dbReference type="PANTHER" id="PTHR30349:SF41">
    <property type="entry name" value="INTEGRASE_RECOMBINASE PROTEIN MJ0367-RELATED"/>
    <property type="match status" value="1"/>
</dbReference>
<evidence type="ECO:0000313" key="6">
    <source>
        <dbReference type="EMBL" id="OJI94525.1"/>
    </source>
</evidence>
<name>A0A1L9NZ00_9RHOB</name>
<dbReference type="InterPro" id="IPR013762">
    <property type="entry name" value="Integrase-like_cat_sf"/>
</dbReference>
<comment type="caution">
    <text evidence="6">The sequence shown here is derived from an EMBL/GenBank/DDBJ whole genome shotgun (WGS) entry which is preliminary data.</text>
</comment>
<dbReference type="PROSITE" id="PS51898">
    <property type="entry name" value="TYR_RECOMBINASE"/>
    <property type="match status" value="1"/>
</dbReference>
<evidence type="ECO:0000256" key="3">
    <source>
        <dbReference type="ARBA" id="ARBA00023125"/>
    </source>
</evidence>
<reference evidence="6 7" key="1">
    <citation type="submission" date="2016-10" db="EMBL/GenBank/DDBJ databases">
        <title>Genome sequence of Planktotalea frisia SH6-1.</title>
        <authorList>
            <person name="Poehlein A."/>
            <person name="Bakenhus I."/>
            <person name="Voget S."/>
            <person name="Brinkhoff T."/>
            <person name="Simon M."/>
        </authorList>
    </citation>
    <scope>NUCLEOTIDE SEQUENCE [LARGE SCALE GENOMIC DNA]</scope>
    <source>
        <strain evidence="6 7">SH6-1</strain>
    </source>
</reference>
<dbReference type="InterPro" id="IPR050090">
    <property type="entry name" value="Tyrosine_recombinase_XerCD"/>
</dbReference>
<dbReference type="PANTHER" id="PTHR30349">
    <property type="entry name" value="PHAGE INTEGRASE-RELATED"/>
    <property type="match status" value="1"/>
</dbReference>
<proteinExistence type="inferred from homology"/>
<dbReference type="AlphaFoldDB" id="A0A1L9NZ00"/>
<dbReference type="InterPro" id="IPR046668">
    <property type="entry name" value="DUF6538"/>
</dbReference>
<keyword evidence="2" id="KW-0229">DNA integration</keyword>
<sequence length="514" mass="58271">MRQVRQKNGMKRSSTGFYSFRKQVPESLRTLWGKREVKVALETKDEATALTRCSQVLADFNTTKMKLTKLLEGGSDLAPQDIRNIADNRVRSWGIHPDQAPVLKAGHTVEGYAEFKEAEREYFERKDLYYELAADELIDEDQRQKDYRSGKWGQSNYQTPYKAQNKMTVAGVTEAVVAGRVATTVNPTLMDAMNSYLEAYAEAKIGGNPRTIQSQTTNTKRVLAQFASFIEGGRTTKGFQREVTSITVEEAIGFRRYLREQHPNSGTGDTNLRYPSAVFSHIIEKGQGLYIDNHLMRNPFYKLRNKKREEQLAKKKWPLNPEEFRKYEAAANDAEAHVRLLLLFLLYTGCRISDAYGLEVRDVNLTENIPTMYLRHNSIRRLDKDGIQANIPLVGPLLEALRSYDMSDNPNDPVFPEFANIKSGRDRASGEANKVRKVAGIIRDGVTAHSARHTWQDRLDAARVPIAERDYLIAHKTKQSSAVAQAYGSAYPAKNMLENQLAALACEDWGDFRT</sequence>
<dbReference type="STRING" id="696762.PFRI_10740"/>
<dbReference type="Pfam" id="PF00589">
    <property type="entry name" value="Phage_integrase"/>
    <property type="match status" value="1"/>
</dbReference>
<dbReference type="InterPro" id="IPR011010">
    <property type="entry name" value="DNA_brk_join_enz"/>
</dbReference>
<dbReference type="Pfam" id="PF20172">
    <property type="entry name" value="DUF6538"/>
    <property type="match status" value="1"/>
</dbReference>
<dbReference type="Gene3D" id="1.10.443.10">
    <property type="entry name" value="Intergrase catalytic core"/>
    <property type="match status" value="1"/>
</dbReference>
<evidence type="ECO:0000259" key="5">
    <source>
        <dbReference type="PROSITE" id="PS51898"/>
    </source>
</evidence>
<dbReference type="SUPFAM" id="SSF56349">
    <property type="entry name" value="DNA breaking-rejoining enzymes"/>
    <property type="match status" value="1"/>
</dbReference>
<keyword evidence="4" id="KW-0233">DNA recombination</keyword>
<dbReference type="GO" id="GO:0003677">
    <property type="term" value="F:DNA binding"/>
    <property type="evidence" value="ECO:0007669"/>
    <property type="project" value="UniProtKB-KW"/>
</dbReference>